<sequence>MECAEEDDYGNAALPDDMSCAVLSPTSVFCVPHSQSRSTCSHRKCADTFARLILACGQKVTGQTLQNLEDKTPWIMHGTTSDLLVNTTHHS</sequence>
<dbReference type="GeneID" id="19302872"/>
<dbReference type="AlphaFoldDB" id="S7PRB6"/>
<dbReference type="HOGENOM" id="CLU_2427218_0_0_1"/>
<dbReference type="RefSeq" id="XP_007871115.1">
    <property type="nucleotide sequence ID" value="XM_007872924.1"/>
</dbReference>
<accession>S7PRB6</accession>
<evidence type="ECO:0000313" key="1">
    <source>
        <dbReference type="EMBL" id="EPQ50401.1"/>
    </source>
</evidence>
<protein>
    <submittedName>
        <fullName evidence="1">Uncharacterized protein</fullName>
    </submittedName>
</protein>
<proteinExistence type="predicted"/>
<dbReference type="EMBL" id="KB469316">
    <property type="protein sequence ID" value="EPQ50401.1"/>
    <property type="molecule type" value="Genomic_DNA"/>
</dbReference>
<evidence type="ECO:0000313" key="2">
    <source>
        <dbReference type="Proteomes" id="UP000030669"/>
    </source>
</evidence>
<gene>
    <name evidence="1" type="ORF">GLOTRDRAFT_133954</name>
</gene>
<dbReference type="Proteomes" id="UP000030669">
    <property type="component" value="Unassembled WGS sequence"/>
</dbReference>
<name>S7PRB6_GLOTA</name>
<keyword evidence="2" id="KW-1185">Reference proteome</keyword>
<dbReference type="KEGG" id="gtr:GLOTRDRAFT_133954"/>
<organism evidence="1 2">
    <name type="scientific">Gloeophyllum trabeum (strain ATCC 11539 / FP-39264 / Madison 617)</name>
    <name type="common">Brown rot fungus</name>
    <dbReference type="NCBI Taxonomy" id="670483"/>
    <lineage>
        <taxon>Eukaryota</taxon>
        <taxon>Fungi</taxon>
        <taxon>Dikarya</taxon>
        <taxon>Basidiomycota</taxon>
        <taxon>Agaricomycotina</taxon>
        <taxon>Agaricomycetes</taxon>
        <taxon>Gloeophyllales</taxon>
        <taxon>Gloeophyllaceae</taxon>
        <taxon>Gloeophyllum</taxon>
    </lineage>
</organism>
<reference evidence="1 2" key="1">
    <citation type="journal article" date="2012" name="Science">
        <title>The Paleozoic origin of enzymatic lignin decomposition reconstructed from 31 fungal genomes.</title>
        <authorList>
            <person name="Floudas D."/>
            <person name="Binder M."/>
            <person name="Riley R."/>
            <person name="Barry K."/>
            <person name="Blanchette R.A."/>
            <person name="Henrissat B."/>
            <person name="Martinez A.T."/>
            <person name="Otillar R."/>
            <person name="Spatafora J.W."/>
            <person name="Yadav J.S."/>
            <person name="Aerts A."/>
            <person name="Benoit I."/>
            <person name="Boyd A."/>
            <person name="Carlson A."/>
            <person name="Copeland A."/>
            <person name="Coutinho P.M."/>
            <person name="de Vries R.P."/>
            <person name="Ferreira P."/>
            <person name="Findley K."/>
            <person name="Foster B."/>
            <person name="Gaskell J."/>
            <person name="Glotzer D."/>
            <person name="Gorecki P."/>
            <person name="Heitman J."/>
            <person name="Hesse C."/>
            <person name="Hori C."/>
            <person name="Igarashi K."/>
            <person name="Jurgens J.A."/>
            <person name="Kallen N."/>
            <person name="Kersten P."/>
            <person name="Kohler A."/>
            <person name="Kuees U."/>
            <person name="Kumar T.K.A."/>
            <person name="Kuo A."/>
            <person name="LaButti K."/>
            <person name="Larrondo L.F."/>
            <person name="Lindquist E."/>
            <person name="Ling A."/>
            <person name="Lombard V."/>
            <person name="Lucas S."/>
            <person name="Lundell T."/>
            <person name="Martin R."/>
            <person name="McLaughlin D.J."/>
            <person name="Morgenstern I."/>
            <person name="Morin E."/>
            <person name="Murat C."/>
            <person name="Nagy L.G."/>
            <person name="Nolan M."/>
            <person name="Ohm R.A."/>
            <person name="Patyshakuliyeva A."/>
            <person name="Rokas A."/>
            <person name="Ruiz-Duenas F.J."/>
            <person name="Sabat G."/>
            <person name="Salamov A."/>
            <person name="Samejima M."/>
            <person name="Schmutz J."/>
            <person name="Slot J.C."/>
            <person name="St John F."/>
            <person name="Stenlid J."/>
            <person name="Sun H."/>
            <person name="Sun S."/>
            <person name="Syed K."/>
            <person name="Tsang A."/>
            <person name="Wiebenga A."/>
            <person name="Young D."/>
            <person name="Pisabarro A."/>
            <person name="Eastwood D.C."/>
            <person name="Martin F."/>
            <person name="Cullen D."/>
            <person name="Grigoriev I.V."/>
            <person name="Hibbett D.S."/>
        </authorList>
    </citation>
    <scope>NUCLEOTIDE SEQUENCE [LARGE SCALE GENOMIC DNA]</scope>
    <source>
        <strain evidence="1 2">ATCC 11539</strain>
    </source>
</reference>